<dbReference type="FunFam" id="1.25.40.10:FF:000196">
    <property type="entry name" value="Pentatricopeptide repeat-containing protein At4g14850"/>
    <property type="match status" value="1"/>
</dbReference>
<keyword evidence="1" id="KW-0677">Repeat</keyword>
<dbReference type="OrthoDB" id="1859199at2759"/>
<dbReference type="GO" id="GO:0003723">
    <property type="term" value="F:RNA binding"/>
    <property type="evidence" value="ECO:0007669"/>
    <property type="project" value="InterPro"/>
</dbReference>
<evidence type="ECO:0000256" key="3">
    <source>
        <dbReference type="PROSITE-ProRule" id="PRU00708"/>
    </source>
</evidence>
<dbReference type="SUPFAM" id="SSF48452">
    <property type="entry name" value="TPR-like"/>
    <property type="match status" value="1"/>
</dbReference>
<dbReference type="InterPro" id="IPR011990">
    <property type="entry name" value="TPR-like_helical_dom_sf"/>
</dbReference>
<dbReference type="PROSITE" id="PS51375">
    <property type="entry name" value="PPR"/>
    <property type="match status" value="5"/>
</dbReference>
<evidence type="ECO:0000256" key="1">
    <source>
        <dbReference type="ARBA" id="ARBA00022737"/>
    </source>
</evidence>
<name>A0A443N5L5_9MAGN</name>
<feature type="repeat" description="PPR" evidence="3">
    <location>
        <begin position="119"/>
        <end position="153"/>
    </location>
</feature>
<dbReference type="AlphaFoldDB" id="A0A443N5L5"/>
<dbReference type="Pfam" id="PF20431">
    <property type="entry name" value="E_motif"/>
    <property type="match status" value="1"/>
</dbReference>
<dbReference type="InterPro" id="IPR046848">
    <property type="entry name" value="E_motif"/>
</dbReference>
<dbReference type="Gene3D" id="1.25.40.10">
    <property type="entry name" value="Tetratricopeptide repeat domain"/>
    <property type="match status" value="4"/>
</dbReference>
<sequence length="615" mass="68172">MNTALWKNAKGFQNLSERTPTQSSNLLLTLCSLGRLKEALQTLTSTKPISSLHPSLYSSLLQLCIDSNAEKEGRFVHDHLLRNGVVPDLCLNNKLINFYSRIGDVVAARDQFDEMTQPNVVSWTALISGYSRNGYPKEALEVFLEMRRSGFRGNQFTFGSVLRVCTSMMCLGGGKQIQGCVEKSRFCEDLFVQSALVDFHSKCGKIEDARGVFERMSNRDVVSWNVVIGGYAVQGLGADAFGMFRLMLRDGMIPDHFTFGSILRACGGVRSCPKVKQIHGFIAQLGFESDSIVTGALIDAYSKCSILTSARLLYDSMPEKDLVSCTALITGYAKEGGYCGDALEVFSGINRMNMRMDDVIMCSMLNICANDASLSVGKQIHACAFKNQPKYDIATGNALIDMYSKSGEIKDARRAFDEMQEKNEISWTSLITGYGKHGFFEEAIALFEKMEDDGFKPNDVTFLSILFACSHTGNINSGWQFFNSMVSKYNIHPRAEHYSCVIDLLARGGQLKEAYDLACNMSVKPSTSVWGAMLGACRLYGNSSLGTIVAQHLFDLDPKNPVNYVVLANIYADAGLWEYALKTRKLMEEKCTRKEPGYSSIQFTKDKGPLLLETN</sequence>
<feature type="repeat" description="PPR" evidence="3">
    <location>
        <begin position="423"/>
        <end position="457"/>
    </location>
</feature>
<evidence type="ECO:0000256" key="2">
    <source>
        <dbReference type="ARBA" id="ARBA00061659"/>
    </source>
</evidence>
<accession>A0A443N5L5</accession>
<protein>
    <submittedName>
        <fullName evidence="4">Pentatricopeptide repeat</fullName>
    </submittedName>
</protein>
<dbReference type="EMBL" id="QPKB01000001">
    <property type="protein sequence ID" value="RWR73806.1"/>
    <property type="molecule type" value="Genomic_DNA"/>
</dbReference>
<dbReference type="Pfam" id="PF13041">
    <property type="entry name" value="PPR_2"/>
    <property type="match status" value="3"/>
</dbReference>
<keyword evidence="5" id="KW-1185">Reference proteome</keyword>
<dbReference type="InterPro" id="IPR002885">
    <property type="entry name" value="PPR_rpt"/>
</dbReference>
<dbReference type="FunFam" id="1.25.40.10:FF:000090">
    <property type="entry name" value="Pentatricopeptide repeat-containing protein, chloroplastic"/>
    <property type="match status" value="1"/>
</dbReference>
<gene>
    <name evidence="4" type="ORF">CKAN_00211000</name>
</gene>
<organism evidence="4 5">
    <name type="scientific">Cinnamomum micranthum f. kanehirae</name>
    <dbReference type="NCBI Taxonomy" id="337451"/>
    <lineage>
        <taxon>Eukaryota</taxon>
        <taxon>Viridiplantae</taxon>
        <taxon>Streptophyta</taxon>
        <taxon>Embryophyta</taxon>
        <taxon>Tracheophyta</taxon>
        <taxon>Spermatophyta</taxon>
        <taxon>Magnoliopsida</taxon>
        <taxon>Magnoliidae</taxon>
        <taxon>Laurales</taxon>
        <taxon>Lauraceae</taxon>
        <taxon>Cinnamomum</taxon>
    </lineage>
</organism>
<dbReference type="NCBIfam" id="TIGR00756">
    <property type="entry name" value="PPR"/>
    <property type="match status" value="5"/>
</dbReference>
<dbReference type="GO" id="GO:0009451">
    <property type="term" value="P:RNA modification"/>
    <property type="evidence" value="ECO:0007669"/>
    <property type="project" value="InterPro"/>
</dbReference>
<feature type="repeat" description="PPR" evidence="3">
    <location>
        <begin position="392"/>
        <end position="422"/>
    </location>
</feature>
<dbReference type="Proteomes" id="UP000283530">
    <property type="component" value="Unassembled WGS sequence"/>
</dbReference>
<evidence type="ECO:0000313" key="5">
    <source>
        <dbReference type="Proteomes" id="UP000283530"/>
    </source>
</evidence>
<reference evidence="4 5" key="1">
    <citation type="journal article" date="2019" name="Nat. Plants">
        <title>Stout camphor tree genome fills gaps in understanding of flowering plant genome evolution.</title>
        <authorList>
            <person name="Chaw S.M."/>
            <person name="Liu Y.C."/>
            <person name="Wu Y.W."/>
            <person name="Wang H.Y."/>
            <person name="Lin C.I."/>
            <person name="Wu C.S."/>
            <person name="Ke H.M."/>
            <person name="Chang L.Y."/>
            <person name="Hsu C.Y."/>
            <person name="Yang H.T."/>
            <person name="Sudianto E."/>
            <person name="Hsu M.H."/>
            <person name="Wu K.P."/>
            <person name="Wang L.N."/>
            <person name="Leebens-Mack J.H."/>
            <person name="Tsai I.J."/>
        </authorList>
    </citation>
    <scope>NUCLEOTIDE SEQUENCE [LARGE SCALE GENOMIC DNA]</scope>
    <source>
        <strain evidence="5">cv. Chaw 1501</strain>
        <tissue evidence="4">Young leaves</tissue>
    </source>
</reference>
<evidence type="ECO:0000313" key="4">
    <source>
        <dbReference type="EMBL" id="RWR73806.1"/>
    </source>
</evidence>
<dbReference type="Pfam" id="PF01535">
    <property type="entry name" value="PPR"/>
    <property type="match status" value="1"/>
</dbReference>
<dbReference type="FunFam" id="1.25.40.10:FF:000344">
    <property type="entry name" value="Pentatricopeptide repeat-containing protein"/>
    <property type="match status" value="1"/>
</dbReference>
<dbReference type="PANTHER" id="PTHR47926">
    <property type="entry name" value="PENTATRICOPEPTIDE REPEAT-CONTAINING PROTEIN"/>
    <property type="match status" value="1"/>
</dbReference>
<feature type="repeat" description="PPR" evidence="3">
    <location>
        <begin position="321"/>
        <end position="356"/>
    </location>
</feature>
<dbReference type="STRING" id="337451.A0A443N5L5"/>
<comment type="similarity">
    <text evidence="2">Belongs to the PPR family. PCMP-E subfamily.</text>
</comment>
<dbReference type="InterPro" id="IPR046960">
    <property type="entry name" value="PPR_At4g14850-like_plant"/>
</dbReference>
<proteinExistence type="inferred from homology"/>
<comment type="caution">
    <text evidence="4">The sequence shown here is derived from an EMBL/GenBank/DDBJ whole genome shotgun (WGS) entry which is preliminary data.</text>
</comment>
<feature type="repeat" description="PPR" evidence="3">
    <location>
        <begin position="220"/>
        <end position="254"/>
    </location>
</feature>
<dbReference type="PANTHER" id="PTHR47926:SF417">
    <property type="entry name" value="PENTACOTRIPEPTIDE-REPEAT REGION OF PRORP DOMAIN-CONTAINING PROTEIN"/>
    <property type="match status" value="1"/>
</dbReference>